<dbReference type="InterPro" id="IPR024071">
    <property type="entry name" value="S-Me-THD_C_sf"/>
</dbReference>
<name>A0A160MCV2_9BACI</name>
<dbReference type="InterPro" id="IPR027479">
    <property type="entry name" value="S-Me-THD_N_sf"/>
</dbReference>
<dbReference type="InterPro" id="IPR010318">
    <property type="entry name" value="S-Me-THD_N"/>
</dbReference>
<feature type="domain" description="S-Me-THD-like C-terminal" evidence="2">
    <location>
        <begin position="181"/>
        <end position="379"/>
    </location>
</feature>
<dbReference type="Pfam" id="PF20906">
    <property type="entry name" value="S-Me-THD_C"/>
    <property type="match status" value="1"/>
</dbReference>
<proteinExistence type="predicted"/>
<dbReference type="Proteomes" id="UP000077856">
    <property type="component" value="Chromosome"/>
</dbReference>
<dbReference type="Pfam" id="PF06032">
    <property type="entry name" value="S-Me-THD_N"/>
    <property type="match status" value="1"/>
</dbReference>
<reference evidence="3 4" key="1">
    <citation type="submission" date="2016-04" db="EMBL/GenBank/DDBJ databases">
        <title>Complete genome sequence of Bacillus oceanisediminis strain 2691.</title>
        <authorList>
            <person name="Jeong H."/>
            <person name="Kim H.J."/>
            <person name="Lee D.-W."/>
        </authorList>
    </citation>
    <scope>NUCLEOTIDE SEQUENCE [LARGE SCALE GENOMIC DNA]</scope>
    <source>
        <strain evidence="3 4">2691</strain>
    </source>
</reference>
<dbReference type="eggNOG" id="COG3535">
    <property type="taxonomic scope" value="Bacteria"/>
</dbReference>
<dbReference type="KEGG" id="bon:A361_15875"/>
<dbReference type="EMBL" id="CP015506">
    <property type="protein sequence ID" value="AND40564.1"/>
    <property type="molecule type" value="Genomic_DNA"/>
</dbReference>
<evidence type="ECO:0000313" key="3">
    <source>
        <dbReference type="EMBL" id="AND40564.1"/>
    </source>
</evidence>
<dbReference type="Gene3D" id="2.40.390.10">
    <property type="entry name" value="CV3147-like"/>
    <property type="match status" value="1"/>
</dbReference>
<dbReference type="STRING" id="1196031.A361_15875"/>
<feature type="domain" description="S-Me-THD N-terminal" evidence="1">
    <location>
        <begin position="22"/>
        <end position="177"/>
    </location>
</feature>
<sequence>MSVYDILKDWGISNYRVIDKKAIEEITLGASILATGGGGDPEIGLLWAYKVLDEGKDIVMIDPMDIPDDILVASPACLGAALVLTEKPPNEDVLNKAIETLETYMGKKLQATSPLECGGVNSTVAYAVAGELGLPVIDVDGMNRAFPELQMTSWATSGVHASPTVSTDDRMNTTVIDTQDDDLMAESIARKVAMSYGGISWVATYTMTGADVKRTSILNSQSIAWDVGKAVLEARKGHNDPVEQILESIKNTRNIESFRVFNGKIVDIQREFGGEMNKGFSLGKVIMEGIGDYKGQTAELDFQNEWLNLRVNSELKCVTPDLIAIVDIETGEPIRTDIMKYGYRGSIILISAHERMKTEKGLEAFGPRYFGYDFDYVPVEKLMEKQKQEAK</sequence>
<evidence type="ECO:0000259" key="2">
    <source>
        <dbReference type="Pfam" id="PF20906"/>
    </source>
</evidence>
<dbReference type="InterPro" id="IPR048350">
    <property type="entry name" value="S-Me-THD-like_C"/>
</dbReference>
<evidence type="ECO:0008006" key="5">
    <source>
        <dbReference type="Google" id="ProtNLM"/>
    </source>
</evidence>
<gene>
    <name evidence="3" type="ORF">A361_15875</name>
</gene>
<evidence type="ECO:0000259" key="1">
    <source>
        <dbReference type="Pfam" id="PF06032"/>
    </source>
</evidence>
<evidence type="ECO:0000313" key="4">
    <source>
        <dbReference type="Proteomes" id="UP000077856"/>
    </source>
</evidence>
<dbReference type="Gene3D" id="3.40.1610.10">
    <property type="entry name" value="CV3147-like domain"/>
    <property type="match status" value="1"/>
</dbReference>
<organism evidence="3 4">
    <name type="scientific">Cytobacillus oceanisediminis 2691</name>
    <dbReference type="NCBI Taxonomy" id="1196031"/>
    <lineage>
        <taxon>Bacteria</taxon>
        <taxon>Bacillati</taxon>
        <taxon>Bacillota</taxon>
        <taxon>Bacilli</taxon>
        <taxon>Bacillales</taxon>
        <taxon>Bacillaceae</taxon>
        <taxon>Cytobacillus</taxon>
    </lineage>
</organism>
<accession>A0A160MCV2</accession>
<dbReference type="SUPFAM" id="SSF160991">
    <property type="entry name" value="CV3147-like"/>
    <property type="match status" value="1"/>
</dbReference>
<protein>
    <recommendedName>
        <fullName evidence="5">DUF917 domain-containing protein</fullName>
    </recommendedName>
</protein>
<dbReference type="RefSeq" id="WP_019382176.1">
    <property type="nucleotide sequence ID" value="NZ_CP015506.1"/>
</dbReference>
<dbReference type="AlphaFoldDB" id="A0A160MCV2"/>